<comment type="pathway">
    <text evidence="7">Cofactor metabolism; pyridoxal 5'-phosphate salvage; pyridoxal 5'-phosphate from pyridoxamine 5'-phosphate: step 1/1.</text>
</comment>
<keyword evidence="5 7" id="KW-0560">Oxidoreductase</keyword>
<dbReference type="PANTHER" id="PTHR10851:SF0">
    <property type="entry name" value="PYRIDOXINE-5'-PHOSPHATE OXIDASE"/>
    <property type="match status" value="1"/>
</dbReference>
<feature type="binding site" evidence="7 9">
    <location>
        <position position="192"/>
    </location>
    <ligand>
        <name>FMN</name>
        <dbReference type="ChEBI" id="CHEBI:58210"/>
    </ligand>
</feature>
<feature type="binding site" evidence="7 9">
    <location>
        <position position="82"/>
    </location>
    <ligand>
        <name>FMN</name>
        <dbReference type="ChEBI" id="CHEBI:58210"/>
    </ligand>
</feature>
<dbReference type="EMBL" id="CP002456">
    <property type="protein sequence ID" value="ADU91289.1"/>
    <property type="molecule type" value="Genomic_DNA"/>
</dbReference>
<comment type="subunit">
    <text evidence="2 7">Homodimer.</text>
</comment>
<dbReference type="GO" id="GO:0008615">
    <property type="term" value="P:pyridoxine biosynthetic process"/>
    <property type="evidence" value="ECO:0007669"/>
    <property type="project" value="UniProtKB-UniRule"/>
</dbReference>
<keyword evidence="4 7" id="KW-0288">FMN</keyword>
<dbReference type="NCBIfam" id="TIGR00558">
    <property type="entry name" value="pdxH"/>
    <property type="match status" value="1"/>
</dbReference>
<evidence type="ECO:0000313" key="13">
    <source>
        <dbReference type="Proteomes" id="UP000007472"/>
    </source>
</evidence>
<evidence type="ECO:0000259" key="11">
    <source>
        <dbReference type="Pfam" id="PF10590"/>
    </source>
</evidence>
<dbReference type="InterPro" id="IPR011576">
    <property type="entry name" value="Pyridox_Oxase_N"/>
</dbReference>
<dbReference type="Pfam" id="PF10590">
    <property type="entry name" value="PNP_phzG_C"/>
    <property type="match status" value="1"/>
</dbReference>
<organism evidence="12 13">
    <name type="scientific">Taylorella equigenitalis (strain MCE9)</name>
    <dbReference type="NCBI Taxonomy" id="937774"/>
    <lineage>
        <taxon>Bacteria</taxon>
        <taxon>Pseudomonadati</taxon>
        <taxon>Pseudomonadota</taxon>
        <taxon>Betaproteobacteria</taxon>
        <taxon>Burkholderiales</taxon>
        <taxon>Alcaligenaceae</taxon>
        <taxon>Taylorella</taxon>
    </lineage>
</organism>
<dbReference type="GO" id="GO:0010181">
    <property type="term" value="F:FMN binding"/>
    <property type="evidence" value="ECO:0007669"/>
    <property type="project" value="UniProtKB-UniRule"/>
</dbReference>
<evidence type="ECO:0000256" key="1">
    <source>
        <dbReference type="ARBA" id="ARBA00007301"/>
    </source>
</evidence>
<dbReference type="SUPFAM" id="SSF50475">
    <property type="entry name" value="FMN-binding split barrel"/>
    <property type="match status" value="1"/>
</dbReference>
<feature type="binding site" evidence="7 9">
    <location>
        <position position="81"/>
    </location>
    <ligand>
        <name>FMN</name>
        <dbReference type="ChEBI" id="CHEBI:58210"/>
    </ligand>
</feature>
<proteinExistence type="inferred from homology"/>
<feature type="domain" description="Pyridoxine 5'-phosphate oxidase dimerisation C-terminal" evidence="11">
    <location>
        <begin position="169"/>
        <end position="210"/>
    </location>
</feature>
<dbReference type="EC" id="1.4.3.5" evidence="7"/>
<protein>
    <recommendedName>
        <fullName evidence="7">Pyridoxine/pyridoxamine 5'-phosphate oxidase</fullName>
        <ecNumber evidence="7">1.4.3.5</ecNumber>
    </recommendedName>
    <alternativeName>
        <fullName evidence="7">PNP/PMP oxidase</fullName>
        <shortName evidence="7">PNPOx</shortName>
    </alternativeName>
    <alternativeName>
        <fullName evidence="7">Pyridoxal 5'-phosphate synthase</fullName>
    </alternativeName>
</protein>
<feature type="binding site" evidence="7 9">
    <location>
        <begin position="75"/>
        <end position="76"/>
    </location>
    <ligand>
        <name>FMN</name>
        <dbReference type="ChEBI" id="CHEBI:58210"/>
    </ligand>
</feature>
<comment type="cofactor">
    <cofactor evidence="7 9">
        <name>FMN</name>
        <dbReference type="ChEBI" id="CHEBI:58210"/>
    </cofactor>
    <text evidence="7 9">Binds 1 FMN per subunit.</text>
</comment>
<feature type="binding site" evidence="7 8">
    <location>
        <begin position="188"/>
        <end position="190"/>
    </location>
    <ligand>
        <name>substrate</name>
    </ligand>
</feature>
<reference evidence="12 13" key="1">
    <citation type="journal article" date="2011" name="J. Bacteriol.">
        <title>Genome sequence of Taylorella equigenitalis MCE9, the causative agent of contagious equine metritis.</title>
        <authorList>
            <person name="Hebert L."/>
            <person name="Moumen B."/>
            <person name="Duquesne F."/>
            <person name="Breuil M.F."/>
            <person name="Laugier C."/>
            <person name="Batto J.M."/>
            <person name="Renault P."/>
            <person name="Petry S."/>
        </authorList>
    </citation>
    <scope>NUCLEOTIDE SEQUENCE [LARGE SCALE GENOMIC DNA]</scope>
    <source>
        <strain evidence="12 13">MCE9</strain>
    </source>
</reference>
<feature type="binding site" evidence="7 9">
    <location>
        <begin position="139"/>
        <end position="140"/>
    </location>
    <ligand>
        <name>FMN</name>
        <dbReference type="ChEBI" id="CHEBI:58210"/>
    </ligand>
</feature>
<sequence length="210" mass="24503">MSIADLRENYDKFSLDESEISDNPFEQFTKWFEDAKSEGGLEPNAMTVSTVSAQGEPSARVCLLKGFSEEGFVFFTNYLSRKGHELSRNPYCCLLFFWMHQQRQVRINGMVEQISETESTQYFESRPHGSKIGAWASEQSQVVTKETLQERFAQYEDKYPDVVPKPPHWGGYLVVPHQIEFWQGRPSRLHDRITFVRQENGTWKMYRLAP</sequence>
<evidence type="ECO:0000256" key="9">
    <source>
        <dbReference type="PIRSR" id="PIRSR000190-2"/>
    </source>
</evidence>
<dbReference type="FunFam" id="2.30.110.10:FF:000020">
    <property type="entry name" value="PNPO isoform 11"/>
    <property type="match status" value="1"/>
</dbReference>
<feature type="binding site" evidence="7 9">
    <location>
        <position position="104"/>
    </location>
    <ligand>
        <name>FMN</name>
        <dbReference type="ChEBI" id="CHEBI:58210"/>
    </ligand>
</feature>
<evidence type="ECO:0000256" key="2">
    <source>
        <dbReference type="ARBA" id="ARBA00011738"/>
    </source>
</evidence>
<keyword evidence="6 7" id="KW-0664">Pyridoxine biosynthesis</keyword>
<dbReference type="AlphaFoldDB" id="A0A654KFW9"/>
<evidence type="ECO:0000259" key="10">
    <source>
        <dbReference type="Pfam" id="PF01243"/>
    </source>
</evidence>
<feature type="binding site" evidence="7 8">
    <location>
        <position position="130"/>
    </location>
    <ligand>
        <name>substrate</name>
    </ligand>
</feature>
<evidence type="ECO:0000256" key="6">
    <source>
        <dbReference type="ARBA" id="ARBA00023096"/>
    </source>
</evidence>
<dbReference type="KEGG" id="teq:TEQUI_0342"/>
<dbReference type="Proteomes" id="UP000007472">
    <property type="component" value="Chromosome"/>
</dbReference>
<comment type="pathway">
    <text evidence="7">Cofactor metabolism; pyridoxal 5'-phosphate salvage; pyridoxal 5'-phosphate from pyridoxine 5'-phosphate: step 1/1.</text>
</comment>
<dbReference type="InterPro" id="IPR019740">
    <property type="entry name" value="Pyridox_Oxase_CS"/>
</dbReference>
<evidence type="ECO:0000313" key="12">
    <source>
        <dbReference type="EMBL" id="ADU91289.1"/>
    </source>
</evidence>
<name>A0A654KFW9_TAYEM</name>
<dbReference type="InterPro" id="IPR000659">
    <property type="entry name" value="Pyridox_Oxase"/>
</dbReference>
<accession>A0A654KFW9</accession>
<comment type="catalytic activity">
    <reaction evidence="7">
        <text>pyridoxine 5'-phosphate + O2 = pyridoxal 5'-phosphate + H2O2</text>
        <dbReference type="Rhea" id="RHEA:15149"/>
        <dbReference type="ChEBI" id="CHEBI:15379"/>
        <dbReference type="ChEBI" id="CHEBI:16240"/>
        <dbReference type="ChEBI" id="CHEBI:58589"/>
        <dbReference type="ChEBI" id="CHEBI:597326"/>
        <dbReference type="EC" id="1.4.3.5"/>
    </reaction>
</comment>
<dbReference type="PIRSF" id="PIRSF000190">
    <property type="entry name" value="Pyd_amn-ph_oxd"/>
    <property type="match status" value="1"/>
</dbReference>
<dbReference type="Pfam" id="PF01243">
    <property type="entry name" value="PNPOx_N"/>
    <property type="match status" value="1"/>
</dbReference>
<evidence type="ECO:0000256" key="4">
    <source>
        <dbReference type="ARBA" id="ARBA00022643"/>
    </source>
</evidence>
<evidence type="ECO:0000256" key="5">
    <source>
        <dbReference type="ARBA" id="ARBA00023002"/>
    </source>
</evidence>
<feature type="binding site" evidence="7 8">
    <location>
        <position position="122"/>
    </location>
    <ligand>
        <name>substrate</name>
    </ligand>
</feature>
<dbReference type="InterPro" id="IPR019576">
    <property type="entry name" value="Pyridoxamine_oxidase_dimer_C"/>
</dbReference>
<feature type="binding site" evidence="7 9">
    <location>
        <position position="182"/>
    </location>
    <ligand>
        <name>FMN</name>
        <dbReference type="ChEBI" id="CHEBI:58210"/>
    </ligand>
</feature>
<dbReference type="PANTHER" id="PTHR10851">
    <property type="entry name" value="PYRIDOXINE-5-PHOSPHATE OXIDASE"/>
    <property type="match status" value="1"/>
</dbReference>
<evidence type="ECO:0000256" key="8">
    <source>
        <dbReference type="PIRSR" id="PIRSR000190-1"/>
    </source>
</evidence>
<comment type="catalytic activity">
    <reaction evidence="7">
        <text>pyridoxamine 5'-phosphate + O2 + H2O = pyridoxal 5'-phosphate + H2O2 + NH4(+)</text>
        <dbReference type="Rhea" id="RHEA:15817"/>
        <dbReference type="ChEBI" id="CHEBI:15377"/>
        <dbReference type="ChEBI" id="CHEBI:15379"/>
        <dbReference type="ChEBI" id="CHEBI:16240"/>
        <dbReference type="ChEBI" id="CHEBI:28938"/>
        <dbReference type="ChEBI" id="CHEBI:58451"/>
        <dbReference type="ChEBI" id="CHEBI:597326"/>
        <dbReference type="EC" id="1.4.3.5"/>
    </reaction>
</comment>
<comment type="similarity">
    <text evidence="1 7">Belongs to the pyridoxamine 5'-phosphate oxidase family.</text>
</comment>
<feature type="domain" description="Pyridoxamine 5'-phosphate oxidase N-terminal" evidence="10">
    <location>
        <begin position="42"/>
        <end position="146"/>
    </location>
</feature>
<feature type="binding site" evidence="8">
    <location>
        <begin position="7"/>
        <end position="10"/>
    </location>
    <ligand>
        <name>substrate</name>
    </ligand>
</feature>
<dbReference type="UniPathway" id="UPA01068">
    <property type="reaction ID" value="UER00304"/>
</dbReference>
<evidence type="ECO:0000256" key="3">
    <source>
        <dbReference type="ARBA" id="ARBA00022630"/>
    </source>
</evidence>
<dbReference type="HAMAP" id="MF_01629">
    <property type="entry name" value="PdxH"/>
    <property type="match status" value="1"/>
</dbReference>
<comment type="function">
    <text evidence="7">Catalyzes the oxidation of either pyridoxine 5'-phosphate (PNP) or pyridoxamine 5'-phosphate (PMP) into pyridoxal 5'-phosphate (PLP).</text>
</comment>
<keyword evidence="3 7" id="KW-0285">Flavoprotein</keyword>
<dbReference type="NCBIfam" id="NF004231">
    <property type="entry name" value="PRK05679.1"/>
    <property type="match status" value="1"/>
</dbReference>
<dbReference type="InterPro" id="IPR012349">
    <property type="entry name" value="Split_barrel_FMN-bd"/>
</dbReference>
<dbReference type="Gene3D" id="2.30.110.10">
    <property type="entry name" value="Electron Transport, Fmn-binding Protein, Chain A"/>
    <property type="match status" value="1"/>
</dbReference>
<feature type="binding site" evidence="7 8">
    <location>
        <position position="126"/>
    </location>
    <ligand>
        <name>substrate</name>
    </ligand>
</feature>
<evidence type="ECO:0000256" key="7">
    <source>
        <dbReference type="HAMAP-Rule" id="MF_01629"/>
    </source>
</evidence>
<feature type="binding site" evidence="7 9">
    <location>
        <begin position="60"/>
        <end position="65"/>
    </location>
    <ligand>
        <name>FMN</name>
        <dbReference type="ChEBI" id="CHEBI:58210"/>
    </ligand>
</feature>
<dbReference type="GO" id="GO:0004733">
    <property type="term" value="F:pyridoxamine phosphate oxidase activity"/>
    <property type="evidence" value="ECO:0007669"/>
    <property type="project" value="UniProtKB-UniRule"/>
</dbReference>
<gene>
    <name evidence="7" type="primary">pdxH</name>
    <name evidence="12" type="ordered locus">TEQUI_0342</name>
</gene>
<feature type="binding site" evidence="7 8">
    <location>
        <position position="65"/>
    </location>
    <ligand>
        <name>substrate</name>
    </ligand>
</feature>
<dbReference type="PROSITE" id="PS01064">
    <property type="entry name" value="PYRIDOX_OXIDASE"/>
    <property type="match status" value="1"/>
</dbReference>